<evidence type="ECO:0000313" key="4">
    <source>
        <dbReference type="Proteomes" id="UP001633002"/>
    </source>
</evidence>
<keyword evidence="1" id="KW-0175">Coiled coil</keyword>
<evidence type="ECO:0000256" key="1">
    <source>
        <dbReference type="SAM" id="Coils"/>
    </source>
</evidence>
<evidence type="ECO:0000256" key="2">
    <source>
        <dbReference type="SAM" id="MobiDB-lite"/>
    </source>
</evidence>
<gene>
    <name evidence="3" type="ORF">R1sor_018882</name>
</gene>
<protein>
    <submittedName>
        <fullName evidence="3">Uncharacterized protein</fullName>
    </submittedName>
</protein>
<keyword evidence="4" id="KW-1185">Reference proteome</keyword>
<sequence length="592" mass="65493">MLGTSSGSTFVGKRLPCIRLMEPEFSRQYASAGHGFLRKIANFVPYSFKELAEIDLVEISALNSMNMGCAGSTCAVGWHEVSVAFGASHSESEEFRAIKFNNKNMAPYRAGEYLPETVETNAQRKLVNGNPYEEISYYKDAAPYGPTYFLMTVIAEHFWCNGRSVRFTTPMLYAYMRSLHGHPTNWAKVILHNLKTEIGVLQKRAQTANNNKPCPVVWAPVFARILYAFRETIFAEPIVDLRVIRERCKLTDQIPLAESVNGDPLLNGTTQTPTVVVARKRLRGTQDVSPGCSPASAPANPNDSRTVRTRTTSKKQKVVNVGIDSGTSGRTPSPTGDPKPTVSVSSTRPPTAGGEDSLVTDFGQKSGVTLASVVSREVEVTFGTLFAEAKLNASLRREVDEITVQLRESERQRTDLNDRVAELKAQVAKSADTSALEAARKTELDLSKELERVNKEAQSRIDRIQTDLRIALEDVKSRTKAQEALKANVNLLTGEVQALKDASATTEAKLRGDNSALQEELQNARSSIDRYKELLGTEMTKAAGLDDQLSSLRNEVENHKFIAERADKAHTALRVQFNQVKTELRMLKIHEK</sequence>
<reference evidence="3 4" key="1">
    <citation type="submission" date="2024-09" db="EMBL/GenBank/DDBJ databases">
        <title>Chromosome-scale assembly of Riccia sorocarpa.</title>
        <authorList>
            <person name="Paukszto L."/>
        </authorList>
    </citation>
    <scope>NUCLEOTIDE SEQUENCE [LARGE SCALE GENOMIC DNA]</scope>
    <source>
        <strain evidence="3">LP-2024</strain>
        <tissue evidence="3">Aerial parts of the thallus</tissue>
    </source>
</reference>
<accession>A0ABD3IAY3</accession>
<dbReference type="EMBL" id="JBJQOH010000001">
    <property type="protein sequence ID" value="KAL3700860.1"/>
    <property type="molecule type" value="Genomic_DNA"/>
</dbReference>
<dbReference type="Proteomes" id="UP001633002">
    <property type="component" value="Unassembled WGS sequence"/>
</dbReference>
<feature type="compositionally biased region" description="Polar residues" evidence="2">
    <location>
        <begin position="325"/>
        <end position="334"/>
    </location>
</feature>
<name>A0ABD3IAY3_9MARC</name>
<feature type="coiled-coil region" evidence="1">
    <location>
        <begin position="392"/>
        <end position="534"/>
    </location>
</feature>
<evidence type="ECO:0000313" key="3">
    <source>
        <dbReference type="EMBL" id="KAL3700860.1"/>
    </source>
</evidence>
<comment type="caution">
    <text evidence="3">The sequence shown here is derived from an EMBL/GenBank/DDBJ whole genome shotgun (WGS) entry which is preliminary data.</text>
</comment>
<dbReference type="AlphaFoldDB" id="A0ABD3IAY3"/>
<feature type="compositionally biased region" description="Basic residues" evidence="2">
    <location>
        <begin position="307"/>
        <end position="317"/>
    </location>
</feature>
<feature type="region of interest" description="Disordered" evidence="2">
    <location>
        <begin position="285"/>
        <end position="357"/>
    </location>
</feature>
<organism evidence="3 4">
    <name type="scientific">Riccia sorocarpa</name>
    <dbReference type="NCBI Taxonomy" id="122646"/>
    <lineage>
        <taxon>Eukaryota</taxon>
        <taxon>Viridiplantae</taxon>
        <taxon>Streptophyta</taxon>
        <taxon>Embryophyta</taxon>
        <taxon>Marchantiophyta</taxon>
        <taxon>Marchantiopsida</taxon>
        <taxon>Marchantiidae</taxon>
        <taxon>Marchantiales</taxon>
        <taxon>Ricciaceae</taxon>
        <taxon>Riccia</taxon>
    </lineage>
</organism>
<proteinExistence type="predicted"/>